<evidence type="ECO:0000313" key="7">
    <source>
        <dbReference type="EMBL" id="OOM74662.1"/>
    </source>
</evidence>
<dbReference type="AlphaFoldDB" id="A0A1S8TAF7"/>
<reference evidence="7 8" key="1">
    <citation type="submission" date="2016-05" db="EMBL/GenBank/DDBJ databases">
        <title>Microbial solvent formation.</title>
        <authorList>
            <person name="Poehlein A."/>
            <person name="Montoya Solano J.D."/>
            <person name="Flitsch S."/>
            <person name="Krabben P."/>
            <person name="Duerre P."/>
            <person name="Daniel R."/>
        </authorList>
    </citation>
    <scope>NUCLEOTIDE SEQUENCE [LARGE SCALE GENOMIC DNA]</scope>
    <source>
        <strain evidence="7 8">DSM 2619</strain>
    </source>
</reference>
<dbReference type="GO" id="GO:0016787">
    <property type="term" value="F:hydrolase activity"/>
    <property type="evidence" value="ECO:0007669"/>
    <property type="project" value="UniProtKB-KW"/>
</dbReference>
<keyword evidence="7" id="KW-0808">Transferase</keyword>
<evidence type="ECO:0000256" key="2">
    <source>
        <dbReference type="ARBA" id="ARBA00022553"/>
    </source>
</evidence>
<dbReference type="Proteomes" id="UP000190890">
    <property type="component" value="Unassembled WGS sequence"/>
</dbReference>
<keyword evidence="3" id="KW-0902">Two-component regulatory system</keyword>
<keyword evidence="2 5" id="KW-0597">Phosphoprotein</keyword>
<dbReference type="Pfam" id="PF00072">
    <property type="entry name" value="Response_reg"/>
    <property type="match status" value="1"/>
</dbReference>
<keyword evidence="7" id="KW-0418">Kinase</keyword>
<dbReference type="STRING" id="29367.CLPUN_37870"/>
<comment type="function">
    <text evidence="4">May play the central regulatory role in sporulation. It may be an element of the effector pathway responsible for the activation of sporulation genes in response to nutritional stress. Spo0A may act in concert with spo0H (a sigma factor) to control the expression of some genes that are critical to the sporulation process.</text>
</comment>
<dbReference type="CDD" id="cd17546">
    <property type="entry name" value="REC_hyHK_CKI1_RcsC-like"/>
    <property type="match status" value="1"/>
</dbReference>
<evidence type="ECO:0000256" key="5">
    <source>
        <dbReference type="PROSITE-ProRule" id="PRU00169"/>
    </source>
</evidence>
<evidence type="ECO:0000313" key="8">
    <source>
        <dbReference type="Proteomes" id="UP000190890"/>
    </source>
</evidence>
<gene>
    <name evidence="7" type="primary">cqsS_1</name>
    <name evidence="7" type="ORF">CLPUN_37870</name>
</gene>
<evidence type="ECO:0000256" key="1">
    <source>
        <dbReference type="ARBA" id="ARBA00018672"/>
    </source>
</evidence>
<dbReference type="Gene3D" id="3.40.50.2300">
    <property type="match status" value="1"/>
</dbReference>
<dbReference type="RefSeq" id="WP_242954188.1">
    <property type="nucleotide sequence ID" value="NZ_LZZM01000196.1"/>
</dbReference>
<dbReference type="GO" id="GO:0000160">
    <property type="term" value="P:phosphorelay signal transduction system"/>
    <property type="evidence" value="ECO:0007669"/>
    <property type="project" value="UniProtKB-KW"/>
</dbReference>
<accession>A0A1S8TAF7</accession>
<protein>
    <recommendedName>
        <fullName evidence="1">Stage 0 sporulation protein A homolog</fullName>
    </recommendedName>
</protein>
<dbReference type="PANTHER" id="PTHR45339">
    <property type="entry name" value="HYBRID SIGNAL TRANSDUCTION HISTIDINE KINASE J"/>
    <property type="match status" value="1"/>
</dbReference>
<evidence type="ECO:0000256" key="3">
    <source>
        <dbReference type="ARBA" id="ARBA00023012"/>
    </source>
</evidence>
<sequence>MSEDNIKPFIAEKAKILIVDDSNVTLKIEEDLMKTYGMDVNTAKSGKECLTLLNSHRYDIIFMDHMMPYMDGIETTQKIRKMNGEYFKNVVIIALSASITPNVYSIYIKNGFNDFLEKPIDISKLNNYLRTYLPRKYIIESNSISYDIKEFSEMKIKNVDTKKTIQNCCGSLDNYLSLLSVAYHDGKKKFA</sequence>
<evidence type="ECO:0000256" key="4">
    <source>
        <dbReference type="ARBA" id="ARBA00024867"/>
    </source>
</evidence>
<evidence type="ECO:0000259" key="6">
    <source>
        <dbReference type="PROSITE" id="PS50110"/>
    </source>
</evidence>
<dbReference type="SMART" id="SM00448">
    <property type="entry name" value="REC"/>
    <property type="match status" value="1"/>
</dbReference>
<dbReference type="PROSITE" id="PS50110">
    <property type="entry name" value="RESPONSE_REGULATORY"/>
    <property type="match status" value="1"/>
</dbReference>
<dbReference type="GO" id="GO:0016301">
    <property type="term" value="F:kinase activity"/>
    <property type="evidence" value="ECO:0007669"/>
    <property type="project" value="UniProtKB-KW"/>
</dbReference>
<organism evidence="7 8">
    <name type="scientific">Clostridium puniceum</name>
    <dbReference type="NCBI Taxonomy" id="29367"/>
    <lineage>
        <taxon>Bacteria</taxon>
        <taxon>Bacillati</taxon>
        <taxon>Bacillota</taxon>
        <taxon>Clostridia</taxon>
        <taxon>Eubacteriales</taxon>
        <taxon>Clostridiaceae</taxon>
        <taxon>Clostridium</taxon>
    </lineage>
</organism>
<dbReference type="InterPro" id="IPR011006">
    <property type="entry name" value="CheY-like_superfamily"/>
</dbReference>
<dbReference type="EMBL" id="LZZM01000196">
    <property type="protein sequence ID" value="OOM74662.1"/>
    <property type="molecule type" value="Genomic_DNA"/>
</dbReference>
<keyword evidence="7" id="KW-0378">Hydrolase</keyword>
<feature type="modified residue" description="4-aspartylphosphate" evidence="5">
    <location>
        <position position="64"/>
    </location>
</feature>
<comment type="caution">
    <text evidence="7">The sequence shown here is derived from an EMBL/GenBank/DDBJ whole genome shotgun (WGS) entry which is preliminary data.</text>
</comment>
<keyword evidence="8" id="KW-1185">Reference proteome</keyword>
<name>A0A1S8TAF7_9CLOT</name>
<feature type="domain" description="Response regulatory" evidence="6">
    <location>
        <begin position="15"/>
        <end position="133"/>
    </location>
</feature>
<dbReference type="PANTHER" id="PTHR45339:SF1">
    <property type="entry name" value="HYBRID SIGNAL TRANSDUCTION HISTIDINE KINASE J"/>
    <property type="match status" value="1"/>
</dbReference>
<proteinExistence type="predicted"/>
<dbReference type="InterPro" id="IPR001789">
    <property type="entry name" value="Sig_transdc_resp-reg_receiver"/>
</dbReference>
<dbReference type="SUPFAM" id="SSF52172">
    <property type="entry name" value="CheY-like"/>
    <property type="match status" value="1"/>
</dbReference>